<evidence type="ECO:0000259" key="9">
    <source>
        <dbReference type="PROSITE" id="PS50928"/>
    </source>
</evidence>
<name>A0A1G6SAX0_9ACTN</name>
<feature type="compositionally biased region" description="Polar residues" evidence="8">
    <location>
        <begin position="1"/>
        <end position="10"/>
    </location>
</feature>
<evidence type="ECO:0000313" key="10">
    <source>
        <dbReference type="EMBL" id="SDD14060.1"/>
    </source>
</evidence>
<feature type="transmembrane region" description="Helical" evidence="7">
    <location>
        <begin position="196"/>
        <end position="222"/>
    </location>
</feature>
<dbReference type="GO" id="GO:0055085">
    <property type="term" value="P:transmembrane transport"/>
    <property type="evidence" value="ECO:0007669"/>
    <property type="project" value="InterPro"/>
</dbReference>
<evidence type="ECO:0000256" key="7">
    <source>
        <dbReference type="RuleBase" id="RU363032"/>
    </source>
</evidence>
<keyword evidence="6 7" id="KW-0472">Membrane</keyword>
<organism evidence="10 11">
    <name type="scientific">Auraticoccus monumenti</name>
    <dbReference type="NCBI Taxonomy" id="675864"/>
    <lineage>
        <taxon>Bacteria</taxon>
        <taxon>Bacillati</taxon>
        <taxon>Actinomycetota</taxon>
        <taxon>Actinomycetes</taxon>
        <taxon>Propionibacteriales</taxon>
        <taxon>Propionibacteriaceae</taxon>
        <taxon>Auraticoccus</taxon>
    </lineage>
</organism>
<keyword evidence="4 7" id="KW-0812">Transmembrane</keyword>
<dbReference type="STRING" id="675864.SAMN04489747_0276"/>
<dbReference type="PROSITE" id="PS50928">
    <property type="entry name" value="ABC_TM1"/>
    <property type="match status" value="1"/>
</dbReference>
<dbReference type="InterPro" id="IPR000515">
    <property type="entry name" value="MetI-like"/>
</dbReference>
<feature type="region of interest" description="Disordered" evidence="8">
    <location>
        <begin position="1"/>
        <end position="23"/>
    </location>
</feature>
<dbReference type="AlphaFoldDB" id="A0A1G6SAX0"/>
<dbReference type="Gene3D" id="1.10.3720.10">
    <property type="entry name" value="MetI-like"/>
    <property type="match status" value="1"/>
</dbReference>
<keyword evidence="2 7" id="KW-0813">Transport</keyword>
<dbReference type="PANTHER" id="PTHR30151:SF20">
    <property type="entry name" value="ABC TRANSPORTER PERMEASE PROTEIN HI_0355-RELATED"/>
    <property type="match status" value="1"/>
</dbReference>
<comment type="similarity">
    <text evidence="7">Belongs to the binding-protein-dependent transport system permease family.</text>
</comment>
<evidence type="ECO:0000256" key="4">
    <source>
        <dbReference type="ARBA" id="ARBA00022692"/>
    </source>
</evidence>
<evidence type="ECO:0000256" key="6">
    <source>
        <dbReference type="ARBA" id="ARBA00023136"/>
    </source>
</evidence>
<keyword evidence="5 7" id="KW-1133">Transmembrane helix</keyword>
<sequence length="272" mass="28189">MDAASLQTLTPPAGRRRSVRRARRDRRGYGPLPPLVLGVAVVLLWWLVTSTGTVARFVLPAPADVVATLVELAATGDLLPAIGQTFAAAGLGAVLGTATGLPLAWLLVRGRWAGAAVEPYVAASQAVPAIALAPLLVLWIGYGLPSIAVLCGLLVFFPIVIATTLGLRTLDPDVIAAARVDGASGWRLLRHIEAPLALPAVLSGVRNGVTLAVTGAVVGEFVMGGEGLGLLLVAQRDRSDTAGLFATLFVLCALATTAYAVVRLIERRMENA</sequence>
<feature type="compositionally biased region" description="Basic residues" evidence="8">
    <location>
        <begin position="14"/>
        <end position="23"/>
    </location>
</feature>
<dbReference type="Proteomes" id="UP000198546">
    <property type="component" value="Chromosome i"/>
</dbReference>
<feature type="transmembrane region" description="Helical" evidence="7">
    <location>
        <begin position="147"/>
        <end position="167"/>
    </location>
</feature>
<dbReference type="InterPro" id="IPR035906">
    <property type="entry name" value="MetI-like_sf"/>
</dbReference>
<dbReference type="RefSeq" id="WP_197679148.1">
    <property type="nucleotide sequence ID" value="NZ_LT629688.1"/>
</dbReference>
<keyword evidence="3" id="KW-1003">Cell membrane</keyword>
<accession>A0A1G6SAX0</accession>
<feature type="transmembrane region" description="Helical" evidence="7">
    <location>
        <begin position="120"/>
        <end position="141"/>
    </location>
</feature>
<dbReference type="GO" id="GO:0005886">
    <property type="term" value="C:plasma membrane"/>
    <property type="evidence" value="ECO:0007669"/>
    <property type="project" value="UniProtKB-SubCell"/>
</dbReference>
<evidence type="ECO:0000313" key="11">
    <source>
        <dbReference type="Proteomes" id="UP000198546"/>
    </source>
</evidence>
<comment type="subcellular location">
    <subcellularLocation>
        <location evidence="1 7">Cell membrane</location>
        <topology evidence="1 7">Multi-pass membrane protein</topology>
    </subcellularLocation>
</comment>
<dbReference type="Pfam" id="PF00528">
    <property type="entry name" value="BPD_transp_1"/>
    <property type="match status" value="1"/>
</dbReference>
<feature type="domain" description="ABC transmembrane type-1" evidence="9">
    <location>
        <begin position="82"/>
        <end position="266"/>
    </location>
</feature>
<feature type="transmembrane region" description="Helical" evidence="7">
    <location>
        <begin position="242"/>
        <end position="262"/>
    </location>
</feature>
<protein>
    <submittedName>
        <fullName evidence="10">NitT/TauT family transport system permease protein</fullName>
    </submittedName>
</protein>
<evidence type="ECO:0000256" key="1">
    <source>
        <dbReference type="ARBA" id="ARBA00004651"/>
    </source>
</evidence>
<gene>
    <name evidence="10" type="ORF">SAMN04489747_0276</name>
</gene>
<proteinExistence type="inferred from homology"/>
<dbReference type="PANTHER" id="PTHR30151">
    <property type="entry name" value="ALKANE SULFONATE ABC TRANSPORTER-RELATED, MEMBRANE SUBUNIT"/>
    <property type="match status" value="1"/>
</dbReference>
<dbReference type="EMBL" id="LT629688">
    <property type="protein sequence ID" value="SDD14060.1"/>
    <property type="molecule type" value="Genomic_DNA"/>
</dbReference>
<evidence type="ECO:0000256" key="2">
    <source>
        <dbReference type="ARBA" id="ARBA00022448"/>
    </source>
</evidence>
<evidence type="ECO:0000256" key="3">
    <source>
        <dbReference type="ARBA" id="ARBA00022475"/>
    </source>
</evidence>
<dbReference type="SUPFAM" id="SSF161098">
    <property type="entry name" value="MetI-like"/>
    <property type="match status" value="1"/>
</dbReference>
<feature type="transmembrane region" description="Helical" evidence="7">
    <location>
        <begin position="86"/>
        <end position="108"/>
    </location>
</feature>
<evidence type="ECO:0000256" key="5">
    <source>
        <dbReference type="ARBA" id="ARBA00022989"/>
    </source>
</evidence>
<keyword evidence="11" id="KW-1185">Reference proteome</keyword>
<evidence type="ECO:0000256" key="8">
    <source>
        <dbReference type="SAM" id="MobiDB-lite"/>
    </source>
</evidence>
<feature type="transmembrane region" description="Helical" evidence="7">
    <location>
        <begin position="29"/>
        <end position="48"/>
    </location>
</feature>
<reference evidence="10 11" key="1">
    <citation type="submission" date="2016-10" db="EMBL/GenBank/DDBJ databases">
        <authorList>
            <person name="de Groot N.N."/>
        </authorList>
    </citation>
    <scope>NUCLEOTIDE SEQUENCE [LARGE SCALE GENOMIC DNA]</scope>
    <source>
        <strain evidence="10 11">MON 2.2</strain>
    </source>
</reference>
<dbReference type="CDD" id="cd06261">
    <property type="entry name" value="TM_PBP2"/>
    <property type="match status" value="1"/>
</dbReference>